<reference evidence="2 3" key="1">
    <citation type="submission" date="2021-01" db="EMBL/GenBank/DDBJ databases">
        <title>Cercospora kikuchii MAFF 305040 whole genome shotgun sequence.</title>
        <authorList>
            <person name="Kashiwa T."/>
            <person name="Suzuki T."/>
        </authorList>
    </citation>
    <scope>NUCLEOTIDE SEQUENCE [LARGE SCALE GENOMIC DNA]</scope>
    <source>
        <strain evidence="2 3">MAFF 305040</strain>
    </source>
</reference>
<feature type="compositionally biased region" description="Polar residues" evidence="1">
    <location>
        <begin position="389"/>
        <end position="406"/>
    </location>
</feature>
<dbReference type="OrthoDB" id="3649847at2759"/>
<comment type="caution">
    <text evidence="2">The sequence shown here is derived from an EMBL/GenBank/DDBJ whole genome shotgun (WGS) entry which is preliminary data.</text>
</comment>
<sequence>MDGPSGTASAPTTAAMPGRQITMAELMQIRDNFGFIKVADIELGEARARALGQQHAEARPSVANSSSAASSFPTHNVGDTPSEERPVLLFPPIQGADDQPASVPAPPMATWPQQPVNNDPQDLLTAAANNTAPRRKNKGGNKRHIKSTANVVAEPHHTKLGSFAGMTMDQLFTPGNGIDIDTFFGAKALYIAAHIPSPKRVEARINEKHQIENNTDQLLVKQKLFNHRLKNALKHKFGPSNVKESKVALERAQKDDQARQDYIAMLQADDISEANPLSICTIAGCPRNYARSQASQSNSSASIPAATLSGNAPAAGPNLWPVIADETSGEDPLSAPYTAAADTVGGASSRPRKRSLGPECIAGEPEPSTRTGAKRRKLNGGGVKDGVQQMDSSCTPCTNAAQSAGDSNDDSCLDPALREQTHSGTSDHESQFSAVAAPATSSDRSANVSNPSIATAVARHDPSPLSVAQADSATDAVGDQIGTITKDSQTSEQAPESFSGLSPHRAASTSTAPDYHEN</sequence>
<evidence type="ECO:0000313" key="2">
    <source>
        <dbReference type="EMBL" id="GIZ36779.1"/>
    </source>
</evidence>
<dbReference type="Proteomes" id="UP000825890">
    <property type="component" value="Unassembled WGS sequence"/>
</dbReference>
<accession>A0A9P3FBF1</accession>
<feature type="compositionally biased region" description="Low complexity" evidence="1">
    <location>
        <begin position="61"/>
        <end position="71"/>
    </location>
</feature>
<dbReference type="RefSeq" id="XP_044651266.1">
    <property type="nucleotide sequence ID" value="XM_044795331.1"/>
</dbReference>
<protein>
    <submittedName>
        <fullName evidence="2">Uncharacterized protein</fullName>
    </submittedName>
</protein>
<keyword evidence="3" id="KW-1185">Reference proteome</keyword>
<name>A0A9P3FBF1_9PEZI</name>
<feature type="compositionally biased region" description="Basic and acidic residues" evidence="1">
    <location>
        <begin position="416"/>
        <end position="430"/>
    </location>
</feature>
<feature type="region of interest" description="Disordered" evidence="1">
    <location>
        <begin position="309"/>
        <end position="518"/>
    </location>
</feature>
<gene>
    <name evidence="2" type="ORF">CKM354_000024600</name>
</gene>
<feature type="compositionally biased region" description="Polar residues" evidence="1">
    <location>
        <begin position="439"/>
        <end position="453"/>
    </location>
</feature>
<evidence type="ECO:0000256" key="1">
    <source>
        <dbReference type="SAM" id="MobiDB-lite"/>
    </source>
</evidence>
<feature type="compositionally biased region" description="Polar residues" evidence="1">
    <location>
        <begin position="482"/>
        <end position="500"/>
    </location>
</feature>
<organism evidence="2 3">
    <name type="scientific">Cercospora kikuchii</name>
    <dbReference type="NCBI Taxonomy" id="84275"/>
    <lineage>
        <taxon>Eukaryota</taxon>
        <taxon>Fungi</taxon>
        <taxon>Dikarya</taxon>
        <taxon>Ascomycota</taxon>
        <taxon>Pezizomycotina</taxon>
        <taxon>Dothideomycetes</taxon>
        <taxon>Dothideomycetidae</taxon>
        <taxon>Mycosphaerellales</taxon>
        <taxon>Mycosphaerellaceae</taxon>
        <taxon>Cercospora</taxon>
    </lineage>
</organism>
<dbReference type="GeneID" id="68285821"/>
<feature type="region of interest" description="Disordered" evidence="1">
    <location>
        <begin position="52"/>
        <end position="87"/>
    </location>
</feature>
<dbReference type="AlphaFoldDB" id="A0A9P3FBF1"/>
<dbReference type="EMBL" id="BOLY01000001">
    <property type="protein sequence ID" value="GIZ36779.1"/>
    <property type="molecule type" value="Genomic_DNA"/>
</dbReference>
<proteinExistence type="predicted"/>
<evidence type="ECO:0000313" key="3">
    <source>
        <dbReference type="Proteomes" id="UP000825890"/>
    </source>
</evidence>